<protein>
    <submittedName>
        <fullName evidence="1">Uncharacterized protein</fullName>
    </submittedName>
</protein>
<evidence type="ECO:0000313" key="2">
    <source>
        <dbReference type="EMBL" id="KAE9128213.1"/>
    </source>
</evidence>
<sequence length="208" mass="23205">MHLYGATHALAKCSWLSSHFAFKTISARQKLGEDWANDGANVTPEAKQTADVESTYAPVDEKLFDDNNIVHLPYYPGDLHISSHVDAIADNALFSLLDIPERLGHNMTLHLVGYDNTKALSALVADVREVEEKNILYTVLGDSNVDMLPSEYTASKLVSYYGTSNLNLNLTFKLWDQCDDNEVTVAELLSYMIEATTSSRCIVYSYRT</sequence>
<dbReference type="AlphaFoldDB" id="A0A6A3FLX1"/>
<name>A0A6A3FLX1_9STRA</name>
<organism evidence="1 3">
    <name type="scientific">Phytophthora fragariae</name>
    <dbReference type="NCBI Taxonomy" id="53985"/>
    <lineage>
        <taxon>Eukaryota</taxon>
        <taxon>Sar</taxon>
        <taxon>Stramenopiles</taxon>
        <taxon>Oomycota</taxon>
        <taxon>Peronosporomycetes</taxon>
        <taxon>Peronosporales</taxon>
        <taxon>Peronosporaceae</taxon>
        <taxon>Phytophthora</taxon>
    </lineage>
</organism>
<evidence type="ECO:0000313" key="3">
    <source>
        <dbReference type="Proteomes" id="UP000429523"/>
    </source>
</evidence>
<dbReference type="EMBL" id="QXGF01000130">
    <property type="protein sequence ID" value="KAE8946143.1"/>
    <property type="molecule type" value="Genomic_DNA"/>
</dbReference>
<dbReference type="Proteomes" id="UP000429523">
    <property type="component" value="Unassembled WGS sequence"/>
</dbReference>
<gene>
    <name evidence="2" type="ORF">PF007_g5333</name>
    <name evidence="1" type="ORF">PF009_g4236</name>
</gene>
<evidence type="ECO:0000313" key="4">
    <source>
        <dbReference type="Proteomes" id="UP000441208"/>
    </source>
</evidence>
<dbReference type="EMBL" id="QXFZ01000185">
    <property type="protein sequence ID" value="KAE9128213.1"/>
    <property type="molecule type" value="Genomic_DNA"/>
</dbReference>
<comment type="caution">
    <text evidence="1">The sequence shown here is derived from an EMBL/GenBank/DDBJ whole genome shotgun (WGS) entry which is preliminary data.</text>
</comment>
<accession>A0A6A3FLX1</accession>
<reference evidence="3 4" key="1">
    <citation type="submission" date="2018-08" db="EMBL/GenBank/DDBJ databases">
        <title>Genomic investigation of the strawberry pathogen Phytophthora fragariae indicates pathogenicity is determined by transcriptional variation in three key races.</title>
        <authorList>
            <person name="Adams T.M."/>
            <person name="Armitage A.D."/>
            <person name="Sobczyk M.K."/>
            <person name="Bates H.J."/>
            <person name="Dunwell J.M."/>
            <person name="Nellist C.F."/>
            <person name="Harrison R.J."/>
        </authorList>
    </citation>
    <scope>NUCLEOTIDE SEQUENCE [LARGE SCALE GENOMIC DNA]</scope>
    <source>
        <strain evidence="2 4">NOV-71</strain>
        <strain evidence="1 3">NOV-9</strain>
    </source>
</reference>
<proteinExistence type="predicted"/>
<evidence type="ECO:0000313" key="1">
    <source>
        <dbReference type="EMBL" id="KAE8946143.1"/>
    </source>
</evidence>
<dbReference type="Proteomes" id="UP000441208">
    <property type="component" value="Unassembled WGS sequence"/>
</dbReference>